<dbReference type="Pfam" id="PF00702">
    <property type="entry name" value="Hydrolase"/>
    <property type="match status" value="1"/>
</dbReference>
<dbReference type="SUPFAM" id="SSF56784">
    <property type="entry name" value="HAD-like"/>
    <property type="match status" value="1"/>
</dbReference>
<dbReference type="PANTHER" id="PTHR43434:SF1">
    <property type="entry name" value="PHOSPHOGLYCOLATE PHOSPHATASE"/>
    <property type="match status" value="1"/>
</dbReference>
<dbReference type="PANTHER" id="PTHR43434">
    <property type="entry name" value="PHOSPHOGLYCOLATE PHOSPHATASE"/>
    <property type="match status" value="1"/>
</dbReference>
<dbReference type="InterPro" id="IPR023214">
    <property type="entry name" value="HAD_sf"/>
</dbReference>
<evidence type="ECO:0000313" key="2">
    <source>
        <dbReference type="Proteomes" id="UP000218418"/>
    </source>
</evidence>
<dbReference type="GO" id="GO:0006281">
    <property type="term" value="P:DNA repair"/>
    <property type="evidence" value="ECO:0007669"/>
    <property type="project" value="TreeGrafter"/>
</dbReference>
<dbReference type="Gene3D" id="3.40.50.1000">
    <property type="entry name" value="HAD superfamily/HAD-like"/>
    <property type="match status" value="1"/>
</dbReference>
<dbReference type="OrthoDB" id="480475at2"/>
<dbReference type="Proteomes" id="UP000218418">
    <property type="component" value="Chromosome"/>
</dbReference>
<dbReference type="GO" id="GO:0008967">
    <property type="term" value="F:phosphoglycolate phosphatase activity"/>
    <property type="evidence" value="ECO:0007669"/>
    <property type="project" value="TreeGrafter"/>
</dbReference>
<keyword evidence="1" id="KW-0378">Hydrolase</keyword>
<dbReference type="InterPro" id="IPR006438">
    <property type="entry name" value="HAD-SF_TIGR01548"/>
</dbReference>
<keyword evidence="2" id="KW-1185">Reference proteome</keyword>
<dbReference type="NCBIfam" id="TIGR01548">
    <property type="entry name" value="HAD-SF-IA-hyp1"/>
    <property type="match status" value="1"/>
</dbReference>
<organism evidence="1 2">
    <name type="scientific">Calothrix parasitica NIES-267</name>
    <dbReference type="NCBI Taxonomy" id="1973488"/>
    <lineage>
        <taxon>Bacteria</taxon>
        <taxon>Bacillati</taxon>
        <taxon>Cyanobacteriota</taxon>
        <taxon>Cyanophyceae</taxon>
        <taxon>Nostocales</taxon>
        <taxon>Calotrichaceae</taxon>
        <taxon>Calothrix</taxon>
    </lineage>
</organism>
<evidence type="ECO:0000313" key="1">
    <source>
        <dbReference type="EMBL" id="BAY83660.1"/>
    </source>
</evidence>
<dbReference type="EMBL" id="AP018227">
    <property type="protein sequence ID" value="BAY83660.1"/>
    <property type="molecule type" value="Genomic_DNA"/>
</dbReference>
<name>A0A1Z4LQZ0_9CYAN</name>
<proteinExistence type="predicted"/>
<protein>
    <submittedName>
        <fullName evidence="1">HAD family hydrolase</fullName>
    </submittedName>
</protein>
<dbReference type="AlphaFoldDB" id="A0A1Z4LQZ0"/>
<accession>A0A1Z4LQZ0</accession>
<reference evidence="1 2" key="1">
    <citation type="submission" date="2017-06" db="EMBL/GenBank/DDBJ databases">
        <title>Genome sequencing of cyanobaciteial culture collection at National Institute for Environmental Studies (NIES).</title>
        <authorList>
            <person name="Hirose Y."/>
            <person name="Shimura Y."/>
            <person name="Fujisawa T."/>
            <person name="Nakamura Y."/>
            <person name="Kawachi M."/>
        </authorList>
    </citation>
    <scope>NUCLEOTIDE SEQUENCE [LARGE SCALE GENOMIC DNA]</scope>
    <source>
        <strain evidence="1 2">NIES-267</strain>
    </source>
</reference>
<dbReference type="InterPro" id="IPR036412">
    <property type="entry name" value="HAD-like_sf"/>
</dbReference>
<sequence>MSQENSTPAIIVFDIDGVIRDVSGSYRRALADTVEQFTAQAYRPSADDIDRLKSEGIWNNDWEGSQELIYRYFEAQGQSREQVKLDYNSIVDFFQSRYRGSDPNNLTGYICDEPLLLESSYLNKLTEAGILWGFFSGATRASATYVLQQRLSLKSPVLIAMEDAPGKPDPTGLFSTLKLLENVVDNPVDNINNSPPVIYVGDTVADMYTVEKARNLESNRTWIAVGVLPPHVQETAQKREAYTESLKKAGATIVLGNVEELTPEKIQELI</sequence>
<gene>
    <name evidence="1" type="ORF">NIES267_31510</name>
</gene>
<dbReference type="InterPro" id="IPR050155">
    <property type="entry name" value="HAD-like_hydrolase_sf"/>
</dbReference>